<dbReference type="PATRIC" id="fig|68223.7.peg.6336"/>
<dbReference type="GO" id="GO:0031177">
    <property type="term" value="F:phosphopantetheine binding"/>
    <property type="evidence" value="ECO:0007669"/>
    <property type="project" value="InterPro"/>
</dbReference>
<evidence type="ECO:0000313" key="7">
    <source>
        <dbReference type="EMBL" id="KJY17392.1"/>
    </source>
</evidence>
<dbReference type="InterPro" id="IPR036736">
    <property type="entry name" value="ACP-like_sf"/>
</dbReference>
<dbReference type="AlphaFoldDB" id="A0A0F4I5Z9"/>
<dbReference type="GO" id="GO:0006633">
    <property type="term" value="P:fatty acid biosynthetic process"/>
    <property type="evidence" value="ECO:0007669"/>
    <property type="project" value="TreeGrafter"/>
</dbReference>
<feature type="domain" description="Carrier" evidence="6">
    <location>
        <begin position="53"/>
        <end position="128"/>
    </location>
</feature>
<keyword evidence="1" id="KW-0596">Phosphopantetheine</keyword>
<gene>
    <name evidence="7" type="ORF">VR44_39995</name>
</gene>
<feature type="region of interest" description="Disordered" evidence="5">
    <location>
        <begin position="179"/>
        <end position="200"/>
    </location>
</feature>
<dbReference type="Pfam" id="PF00550">
    <property type="entry name" value="PP-binding"/>
    <property type="match status" value="1"/>
</dbReference>
<evidence type="ECO:0000256" key="3">
    <source>
        <dbReference type="ARBA" id="ARBA00022679"/>
    </source>
</evidence>
<dbReference type="InterPro" id="IPR009081">
    <property type="entry name" value="PP-bd_ACP"/>
</dbReference>
<dbReference type="PROSITE" id="PS50075">
    <property type="entry name" value="CARRIER"/>
    <property type="match status" value="1"/>
</dbReference>
<evidence type="ECO:0000259" key="6">
    <source>
        <dbReference type="PROSITE" id="PS50075"/>
    </source>
</evidence>
<keyword evidence="4" id="KW-0511">Multifunctional enzyme</keyword>
<evidence type="ECO:0000256" key="5">
    <source>
        <dbReference type="SAM" id="MobiDB-lite"/>
    </source>
</evidence>
<dbReference type="SUPFAM" id="SSF47336">
    <property type="entry name" value="ACP-like"/>
    <property type="match status" value="1"/>
</dbReference>
<protein>
    <recommendedName>
        <fullName evidence="6">Carrier domain-containing protein</fullName>
    </recommendedName>
</protein>
<dbReference type="PROSITE" id="PS00012">
    <property type="entry name" value="PHOSPHOPANTETHEINE"/>
    <property type="match status" value="1"/>
</dbReference>
<organism evidence="7 8">
    <name type="scientific">Streptomyces katrae</name>
    <dbReference type="NCBI Taxonomy" id="68223"/>
    <lineage>
        <taxon>Bacteria</taxon>
        <taxon>Bacillati</taxon>
        <taxon>Actinomycetota</taxon>
        <taxon>Actinomycetes</taxon>
        <taxon>Kitasatosporales</taxon>
        <taxon>Streptomycetaceae</taxon>
        <taxon>Streptomyces</taxon>
    </lineage>
</organism>
<dbReference type="SMART" id="SM00823">
    <property type="entry name" value="PKS_PP"/>
    <property type="match status" value="1"/>
</dbReference>
<proteinExistence type="predicted"/>
<keyword evidence="8" id="KW-1185">Reference proteome</keyword>
<comment type="caution">
    <text evidence="7">The sequence shown here is derived from an EMBL/GenBank/DDBJ whole genome shotgun (WGS) entry which is preliminary data.</text>
</comment>
<dbReference type="FunFam" id="1.10.1200.10:FF:000007">
    <property type="entry name" value="Probable polyketide synthase pks17"/>
    <property type="match status" value="1"/>
</dbReference>
<dbReference type="EMBL" id="JZWV01001671">
    <property type="protein sequence ID" value="KJY17392.1"/>
    <property type="molecule type" value="Genomic_DNA"/>
</dbReference>
<dbReference type="Gene3D" id="1.10.1200.10">
    <property type="entry name" value="ACP-like"/>
    <property type="match status" value="1"/>
</dbReference>
<dbReference type="PANTHER" id="PTHR43775:SF51">
    <property type="entry name" value="INACTIVE PHENOLPHTHIOCEROL SYNTHESIS POLYKETIDE SYNTHASE TYPE I PKS1-RELATED"/>
    <property type="match status" value="1"/>
</dbReference>
<dbReference type="RefSeq" id="WP_045952608.1">
    <property type="nucleotide sequence ID" value="NZ_JZWV01001671.1"/>
</dbReference>
<feature type="non-terminal residue" evidence="7">
    <location>
        <position position="1"/>
    </location>
</feature>
<dbReference type="GO" id="GO:0004312">
    <property type="term" value="F:fatty acid synthase activity"/>
    <property type="evidence" value="ECO:0007669"/>
    <property type="project" value="TreeGrafter"/>
</dbReference>
<dbReference type="InterPro" id="IPR006162">
    <property type="entry name" value="Ppantetheine_attach_site"/>
</dbReference>
<evidence type="ECO:0000313" key="8">
    <source>
        <dbReference type="Proteomes" id="UP000033551"/>
    </source>
</evidence>
<sequence length="217" mass="22883">LRTRDQTPALLRGLTTGPARRTAARAAEPAGAGAAGPSLRERLLELPAEERDAVLLDLVCGQVALVLGHARASAVDGERQFRELGFDSLTALELRNGLGPVTGLTLPATVVFDYPTPAALAGYLRAELVDAYAERALAERLDSLEPVLASLAQDTVLRGKAEARLRALLERLGTSGAAVSQPVDDASGARAASEEREIESATTDELFDLIDKEFGSL</sequence>
<dbReference type="InterPro" id="IPR050091">
    <property type="entry name" value="PKS_NRPS_Biosynth_Enz"/>
</dbReference>
<evidence type="ECO:0000256" key="4">
    <source>
        <dbReference type="ARBA" id="ARBA00023268"/>
    </source>
</evidence>
<dbReference type="PANTHER" id="PTHR43775">
    <property type="entry name" value="FATTY ACID SYNTHASE"/>
    <property type="match status" value="1"/>
</dbReference>
<dbReference type="SMART" id="SM01294">
    <property type="entry name" value="PKS_PP_betabranch"/>
    <property type="match status" value="1"/>
</dbReference>
<dbReference type="GO" id="GO:0017000">
    <property type="term" value="P:antibiotic biosynthetic process"/>
    <property type="evidence" value="ECO:0007669"/>
    <property type="project" value="UniProtKB-ARBA"/>
</dbReference>
<evidence type="ECO:0000256" key="2">
    <source>
        <dbReference type="ARBA" id="ARBA00022553"/>
    </source>
</evidence>
<evidence type="ECO:0000256" key="1">
    <source>
        <dbReference type="ARBA" id="ARBA00022450"/>
    </source>
</evidence>
<keyword evidence="2" id="KW-0597">Phosphoprotein</keyword>
<reference evidence="7 8" key="1">
    <citation type="submission" date="2015-02" db="EMBL/GenBank/DDBJ databases">
        <authorList>
            <person name="Ju K.-S."/>
            <person name="Doroghazi J.R."/>
            <person name="Metcalf W."/>
        </authorList>
    </citation>
    <scope>NUCLEOTIDE SEQUENCE [LARGE SCALE GENOMIC DNA]</scope>
    <source>
        <strain evidence="7 8">NRRL ISP-5550</strain>
    </source>
</reference>
<keyword evidence="3" id="KW-0808">Transferase</keyword>
<dbReference type="InterPro" id="IPR020806">
    <property type="entry name" value="PKS_PP-bd"/>
</dbReference>
<name>A0A0F4I5Z9_9ACTN</name>
<accession>A0A0F4I5Z9</accession>
<feature type="region of interest" description="Disordered" evidence="5">
    <location>
        <begin position="14"/>
        <end position="35"/>
    </location>
</feature>
<dbReference type="Proteomes" id="UP000033551">
    <property type="component" value="Unassembled WGS sequence"/>
</dbReference>